<dbReference type="Proteomes" id="UP000237889">
    <property type="component" value="Chromosome"/>
</dbReference>
<dbReference type="SMART" id="SM00966">
    <property type="entry name" value="SpoVT_AbrB"/>
    <property type="match status" value="1"/>
</dbReference>
<sequence length="77" mass="8574">MSKAARKVHVSKLSSKSQTVLPRAVRDHLKLGPGDTVRYVITDKAVMIEKDDDLIDDPFITFTEWASPIDEAGYADL</sequence>
<organism evidence="3 4">
    <name type="scientific">Phreatobacter cathodiphilus</name>
    <dbReference type="NCBI Taxonomy" id="1868589"/>
    <lineage>
        <taxon>Bacteria</taxon>
        <taxon>Pseudomonadati</taxon>
        <taxon>Pseudomonadota</taxon>
        <taxon>Alphaproteobacteria</taxon>
        <taxon>Hyphomicrobiales</taxon>
        <taxon>Phreatobacteraceae</taxon>
        <taxon>Phreatobacter</taxon>
    </lineage>
</organism>
<reference evidence="3 4" key="1">
    <citation type="submission" date="2018-03" db="EMBL/GenBank/DDBJ databases">
        <title>Genome sequencing of Phreatobacter sp.</title>
        <authorList>
            <person name="Kim S.-J."/>
            <person name="Heo J."/>
            <person name="Kwon S.-W."/>
        </authorList>
    </citation>
    <scope>NUCLEOTIDE SEQUENCE [LARGE SCALE GENOMIC DNA]</scope>
    <source>
        <strain evidence="3 4">S-12</strain>
    </source>
</reference>
<dbReference type="Gene3D" id="2.10.260.10">
    <property type="match status" value="1"/>
</dbReference>
<evidence type="ECO:0000313" key="4">
    <source>
        <dbReference type="Proteomes" id="UP000237889"/>
    </source>
</evidence>
<dbReference type="AlphaFoldDB" id="A0A2S0N6X9"/>
<dbReference type="SUPFAM" id="SSF89447">
    <property type="entry name" value="AbrB/MazE/MraZ-like"/>
    <property type="match status" value="1"/>
</dbReference>
<evidence type="ECO:0000313" key="3">
    <source>
        <dbReference type="EMBL" id="AVO43691.1"/>
    </source>
</evidence>
<protein>
    <submittedName>
        <fullName evidence="3">AbrB family transcriptional regulator</fullName>
    </submittedName>
</protein>
<accession>A0A2S0N6X9</accession>
<name>A0A2S0N6X9_9HYPH</name>
<keyword evidence="4" id="KW-1185">Reference proteome</keyword>
<evidence type="ECO:0000256" key="1">
    <source>
        <dbReference type="PROSITE-ProRule" id="PRU01076"/>
    </source>
</evidence>
<dbReference type="InterPro" id="IPR007159">
    <property type="entry name" value="SpoVT-AbrB_dom"/>
</dbReference>
<dbReference type="PROSITE" id="PS51740">
    <property type="entry name" value="SPOVT_ABRB"/>
    <property type="match status" value="1"/>
</dbReference>
<proteinExistence type="predicted"/>
<dbReference type="KEGG" id="phr:C6569_00555"/>
<dbReference type="GO" id="GO:0003677">
    <property type="term" value="F:DNA binding"/>
    <property type="evidence" value="ECO:0007669"/>
    <property type="project" value="UniProtKB-UniRule"/>
</dbReference>
<keyword evidence="1" id="KW-0238">DNA-binding</keyword>
<evidence type="ECO:0000259" key="2">
    <source>
        <dbReference type="PROSITE" id="PS51740"/>
    </source>
</evidence>
<dbReference type="InterPro" id="IPR037914">
    <property type="entry name" value="SpoVT-AbrB_sf"/>
</dbReference>
<dbReference type="Pfam" id="PF04014">
    <property type="entry name" value="MazE_antitoxin"/>
    <property type="match status" value="1"/>
</dbReference>
<dbReference type="RefSeq" id="WP_106747021.1">
    <property type="nucleotide sequence ID" value="NZ_CP027668.1"/>
</dbReference>
<dbReference type="EMBL" id="CP027668">
    <property type="protein sequence ID" value="AVO43691.1"/>
    <property type="molecule type" value="Genomic_DNA"/>
</dbReference>
<feature type="domain" description="SpoVT-AbrB" evidence="2">
    <location>
        <begin position="8"/>
        <end position="53"/>
    </location>
</feature>
<dbReference type="OrthoDB" id="9809003at2"/>
<gene>
    <name evidence="3" type="ORF">C6569_00555</name>
</gene>